<protein>
    <recommendedName>
        <fullName evidence="12 13">Phospho-N-acetylmuramoyl-pentapeptide-transferase</fullName>
        <ecNumber evidence="12 13">2.7.8.13</ecNumber>
    </recommendedName>
    <alternativeName>
        <fullName evidence="12">UDP-MurNAc-pentapeptide phosphotransferase</fullName>
    </alternativeName>
</protein>
<feature type="transmembrane region" description="Helical" evidence="12">
    <location>
        <begin position="269"/>
        <end position="290"/>
    </location>
</feature>
<evidence type="ECO:0000256" key="1">
    <source>
        <dbReference type="ARBA" id="ARBA00004141"/>
    </source>
</evidence>
<comment type="caution">
    <text evidence="15">The sequence shown here is derived from an EMBL/GenBank/DDBJ whole genome shotgun (WGS) entry which is preliminary data.</text>
</comment>
<dbReference type="AlphaFoldDB" id="A0A3A4RFC0"/>
<evidence type="ECO:0000256" key="4">
    <source>
        <dbReference type="ARBA" id="ARBA00022679"/>
    </source>
</evidence>
<evidence type="ECO:0000256" key="14">
    <source>
        <dbReference type="PIRSR" id="PIRSR600715-1"/>
    </source>
</evidence>
<dbReference type="HAMAP" id="MF_00038">
    <property type="entry name" value="MraY"/>
    <property type="match status" value="1"/>
</dbReference>
<keyword evidence="12 14" id="KW-0479">Metal-binding</keyword>
<dbReference type="GO" id="GO:0071555">
    <property type="term" value="P:cell wall organization"/>
    <property type="evidence" value="ECO:0007669"/>
    <property type="project" value="UniProtKB-KW"/>
</dbReference>
<keyword evidence="6 12" id="KW-0133">Cell shape</keyword>
<evidence type="ECO:0000313" key="16">
    <source>
        <dbReference type="Proteomes" id="UP000266426"/>
    </source>
</evidence>
<keyword evidence="3 12" id="KW-0132">Cell division</keyword>
<dbReference type="UniPathway" id="UPA00219"/>
<feature type="binding site" evidence="14">
    <location>
        <position position="273"/>
    </location>
    <ligand>
        <name>Mg(2+)</name>
        <dbReference type="ChEBI" id="CHEBI:18420"/>
    </ligand>
</feature>
<comment type="cofactor">
    <cofactor evidence="12 14">
        <name>Mg(2+)</name>
        <dbReference type="ChEBI" id="CHEBI:18420"/>
    </cofactor>
</comment>
<comment type="function">
    <text evidence="12">Catalyzes the initial step of the lipid cycle reactions in the biosynthesis of the cell wall peptidoglycan: transfers peptidoglycan precursor phospho-MurNAc-pentapeptide from UDP-MurNAc-pentapeptide onto the lipid carrier undecaprenyl phosphate, yielding undecaprenyl-pyrophosphoryl-MurNAc-pentapeptide, known as lipid I.</text>
</comment>
<sequence>MFYHLLYPLKELFFGFNVFRYITFRAAFAAVTAMILSIALGPYVIRQLYQLKAGQPIRKDECLPLYAKHHTKKGTPTMGGMLVLLSIVIPTLLWADLSNENIIIAVIATVYLGVVGFVDDYLKVSKKNSKGLAGRKKFLAQSILGLSIGAYLLFLSTNSEYAQQLHVPFFKDPVITHMGIFAILFTALVIVGTSNAVNLTDGLDGLAIGCVVACSLAYVFITYITGHMEIAKYLHITYIPGAGELAVFCATIAGAGLGFLWFNAYPAQIFMGDTGSLALGGAMGVVAVLIKKELLLLIIGGIFVVEAMSVMLQVASFKLRGKRIFLMSPIHHHFEMKGWQEAKITIRFWILAIIFALIGLGTLKLR</sequence>
<keyword evidence="12" id="KW-1003">Cell membrane</keyword>
<feature type="transmembrane region" description="Helical" evidence="12">
    <location>
        <begin position="78"/>
        <end position="95"/>
    </location>
</feature>
<dbReference type="PANTHER" id="PTHR22926:SF5">
    <property type="entry name" value="PHOSPHO-N-ACETYLMURAMOYL-PENTAPEPTIDE-TRANSFERASE HOMOLOG"/>
    <property type="match status" value="1"/>
</dbReference>
<organism evidence="15 16">
    <name type="scientific">Candidatus Auribacter fodinae</name>
    <dbReference type="NCBI Taxonomy" id="2093366"/>
    <lineage>
        <taxon>Bacteria</taxon>
        <taxon>Pseudomonadati</taxon>
        <taxon>Candidatus Auribacterota</taxon>
        <taxon>Candidatus Auribacteria</taxon>
        <taxon>Candidatus Auribacterales</taxon>
        <taxon>Candidatus Auribacteraceae</taxon>
        <taxon>Candidatus Auribacter</taxon>
    </lineage>
</organism>
<evidence type="ECO:0000256" key="12">
    <source>
        <dbReference type="HAMAP-Rule" id="MF_00038"/>
    </source>
</evidence>
<feature type="transmembrane region" description="Helical" evidence="12">
    <location>
        <begin position="344"/>
        <end position="363"/>
    </location>
</feature>
<gene>
    <name evidence="12" type="primary">mraY</name>
    <name evidence="15" type="ORF">C4541_01740</name>
</gene>
<evidence type="ECO:0000256" key="6">
    <source>
        <dbReference type="ARBA" id="ARBA00022960"/>
    </source>
</evidence>
<feature type="transmembrane region" description="Helical" evidence="12">
    <location>
        <begin position="174"/>
        <end position="193"/>
    </location>
</feature>
<feature type="binding site" evidence="14">
    <location>
        <position position="198"/>
    </location>
    <ligand>
        <name>Mg(2+)</name>
        <dbReference type="ChEBI" id="CHEBI:18420"/>
    </ligand>
</feature>
<dbReference type="Proteomes" id="UP000266426">
    <property type="component" value="Unassembled WGS sequence"/>
</dbReference>
<dbReference type="GO" id="GO:0046872">
    <property type="term" value="F:metal ion binding"/>
    <property type="evidence" value="ECO:0007669"/>
    <property type="project" value="UniProtKB-KW"/>
</dbReference>
<keyword evidence="10 12" id="KW-0131">Cell cycle</keyword>
<dbReference type="InterPro" id="IPR018480">
    <property type="entry name" value="PNAcMuramoyl-5peptid_Trfase_CS"/>
</dbReference>
<feature type="transmembrane region" description="Helical" evidence="12">
    <location>
        <begin position="138"/>
        <end position="154"/>
    </location>
</feature>
<feature type="transmembrane region" description="Helical" evidence="12">
    <location>
        <begin position="22"/>
        <end position="45"/>
    </location>
</feature>
<keyword evidence="9 12" id="KW-0472">Membrane</keyword>
<dbReference type="EC" id="2.7.8.13" evidence="12 13"/>
<accession>A0A3A4RFC0</accession>
<name>A0A3A4RFC0_9BACT</name>
<comment type="similarity">
    <text evidence="2 12">Belongs to the glycosyltransferase 4 family. MraY subfamily.</text>
</comment>
<feature type="transmembrane region" description="Helical" evidence="12">
    <location>
        <begin position="296"/>
        <end position="317"/>
    </location>
</feature>
<comment type="catalytic activity">
    <reaction evidence="12">
        <text>UDP-N-acetyl-alpha-D-muramoyl-L-alanyl-gamma-D-glutamyl-meso-2,6-diaminopimeloyl-D-alanyl-D-alanine + di-trans,octa-cis-undecaprenyl phosphate = di-trans,octa-cis-undecaprenyl diphospho-N-acetyl-alpha-D-muramoyl-L-alanyl-D-glutamyl-meso-2,6-diaminopimeloyl-D-alanyl-D-alanine + UMP</text>
        <dbReference type="Rhea" id="RHEA:28386"/>
        <dbReference type="ChEBI" id="CHEBI:57865"/>
        <dbReference type="ChEBI" id="CHEBI:60392"/>
        <dbReference type="ChEBI" id="CHEBI:61386"/>
        <dbReference type="ChEBI" id="CHEBI:61387"/>
        <dbReference type="EC" id="2.7.8.13"/>
    </reaction>
</comment>
<comment type="pathway">
    <text evidence="12">Cell wall biogenesis; peptidoglycan biosynthesis.</text>
</comment>
<keyword evidence="11 12" id="KW-0961">Cell wall biogenesis/degradation</keyword>
<dbReference type="GO" id="GO:0008360">
    <property type="term" value="P:regulation of cell shape"/>
    <property type="evidence" value="ECO:0007669"/>
    <property type="project" value="UniProtKB-KW"/>
</dbReference>
<evidence type="ECO:0000256" key="7">
    <source>
        <dbReference type="ARBA" id="ARBA00022984"/>
    </source>
</evidence>
<feature type="transmembrane region" description="Helical" evidence="12">
    <location>
        <begin position="101"/>
        <end position="118"/>
    </location>
</feature>
<evidence type="ECO:0000256" key="10">
    <source>
        <dbReference type="ARBA" id="ARBA00023306"/>
    </source>
</evidence>
<keyword evidence="8 12" id="KW-1133">Transmembrane helix</keyword>
<dbReference type="InterPro" id="IPR003524">
    <property type="entry name" value="PNAcMuramoyl-5peptid_Trfase"/>
</dbReference>
<evidence type="ECO:0000256" key="8">
    <source>
        <dbReference type="ARBA" id="ARBA00022989"/>
    </source>
</evidence>
<keyword evidence="12 14" id="KW-0460">Magnesium</keyword>
<evidence type="ECO:0000256" key="3">
    <source>
        <dbReference type="ARBA" id="ARBA00022618"/>
    </source>
</evidence>
<dbReference type="EMBL" id="QZJZ01000011">
    <property type="protein sequence ID" value="RJP61551.1"/>
    <property type="molecule type" value="Genomic_DNA"/>
</dbReference>
<keyword evidence="4 12" id="KW-0808">Transferase</keyword>
<feature type="transmembrane region" description="Helical" evidence="12">
    <location>
        <begin position="205"/>
        <end position="225"/>
    </location>
</feature>
<evidence type="ECO:0000256" key="9">
    <source>
        <dbReference type="ARBA" id="ARBA00023136"/>
    </source>
</evidence>
<evidence type="ECO:0000313" key="15">
    <source>
        <dbReference type="EMBL" id="RJP61551.1"/>
    </source>
</evidence>
<dbReference type="NCBIfam" id="TIGR00445">
    <property type="entry name" value="mraY"/>
    <property type="match status" value="1"/>
</dbReference>
<dbReference type="GO" id="GO:0051992">
    <property type="term" value="F:UDP-N-acetylmuramoyl-L-alanyl-D-glutamyl-meso-2,6-diaminopimelyl-D-alanyl-D-alanine:undecaprenyl-phosphate transferase activity"/>
    <property type="evidence" value="ECO:0007669"/>
    <property type="project" value="RHEA"/>
</dbReference>
<evidence type="ECO:0000256" key="5">
    <source>
        <dbReference type="ARBA" id="ARBA00022692"/>
    </source>
</evidence>
<dbReference type="Pfam" id="PF00953">
    <property type="entry name" value="Glycos_transf_4"/>
    <property type="match status" value="1"/>
</dbReference>
<dbReference type="PANTHER" id="PTHR22926">
    <property type="entry name" value="PHOSPHO-N-ACETYLMURAMOYL-PENTAPEPTIDE-TRANSFERASE"/>
    <property type="match status" value="1"/>
</dbReference>
<dbReference type="GO" id="GO:0051301">
    <property type="term" value="P:cell division"/>
    <property type="evidence" value="ECO:0007669"/>
    <property type="project" value="UniProtKB-KW"/>
</dbReference>
<dbReference type="GO" id="GO:0009252">
    <property type="term" value="P:peptidoglycan biosynthetic process"/>
    <property type="evidence" value="ECO:0007669"/>
    <property type="project" value="UniProtKB-UniRule"/>
</dbReference>
<comment type="subcellular location">
    <subcellularLocation>
        <location evidence="12">Cell membrane</location>
        <topology evidence="12">Multi-pass membrane protein</topology>
    </subcellularLocation>
    <subcellularLocation>
        <location evidence="1">Membrane</location>
        <topology evidence="1">Multi-pass membrane protein</topology>
    </subcellularLocation>
</comment>
<feature type="transmembrane region" description="Helical" evidence="12">
    <location>
        <begin position="245"/>
        <end position="262"/>
    </location>
</feature>
<proteinExistence type="inferred from homology"/>
<dbReference type="GO" id="GO:0005886">
    <property type="term" value="C:plasma membrane"/>
    <property type="evidence" value="ECO:0007669"/>
    <property type="project" value="UniProtKB-SubCell"/>
</dbReference>
<dbReference type="GO" id="GO:0008963">
    <property type="term" value="F:phospho-N-acetylmuramoyl-pentapeptide-transferase activity"/>
    <property type="evidence" value="ECO:0007669"/>
    <property type="project" value="UniProtKB-UniRule"/>
</dbReference>
<reference evidence="15 16" key="1">
    <citation type="journal article" date="2017" name="ISME J.">
        <title>Energy and carbon metabolisms in a deep terrestrial subsurface fluid microbial community.</title>
        <authorList>
            <person name="Momper L."/>
            <person name="Jungbluth S.P."/>
            <person name="Lee M.D."/>
            <person name="Amend J.P."/>
        </authorList>
    </citation>
    <scope>NUCLEOTIDE SEQUENCE [LARGE SCALE GENOMIC DNA]</scope>
    <source>
        <strain evidence="15">SURF_26</strain>
    </source>
</reference>
<evidence type="ECO:0000256" key="11">
    <source>
        <dbReference type="ARBA" id="ARBA00023316"/>
    </source>
</evidence>
<dbReference type="CDD" id="cd06852">
    <property type="entry name" value="GT_MraY"/>
    <property type="match status" value="1"/>
</dbReference>
<dbReference type="PROSITE" id="PS01348">
    <property type="entry name" value="MRAY_2"/>
    <property type="match status" value="1"/>
</dbReference>
<evidence type="ECO:0000256" key="2">
    <source>
        <dbReference type="ARBA" id="ARBA00005583"/>
    </source>
</evidence>
<evidence type="ECO:0000256" key="13">
    <source>
        <dbReference type="NCBIfam" id="TIGR00445"/>
    </source>
</evidence>
<dbReference type="InterPro" id="IPR000715">
    <property type="entry name" value="Glycosyl_transferase_4"/>
</dbReference>
<keyword evidence="7 12" id="KW-0573">Peptidoglycan synthesis</keyword>
<keyword evidence="5 12" id="KW-0812">Transmembrane</keyword>